<organism evidence="12 13">
    <name type="scientific">Candidatus Vampirococcus lugosii</name>
    <dbReference type="NCBI Taxonomy" id="2789015"/>
    <lineage>
        <taxon>Bacteria</taxon>
        <taxon>Candidatus Absconditibacteriota</taxon>
        <taxon>Vampirococcus</taxon>
    </lineage>
</organism>
<dbReference type="PANTHER" id="PTHR22777">
    <property type="entry name" value="HEMOLYSIN-RELATED"/>
    <property type="match status" value="1"/>
</dbReference>
<gene>
    <name evidence="12" type="ORF">VAMP_11n169</name>
</gene>
<sequence>MSEIIIIVLLLFLSAAFSASEIAIMSSPIYKIKQLVNSNSKLARLLLKLRQNSSRTLIVILIGNNLVNVILTIYASSIGDIIVKSFAISGAIGFFAISVLITTLILFFGEIVPKVFANKYYLKYALFISPFIDFLSRILFPFVIFFDFLTTLISKSVSTNDESVSRSDVEIFVDEGEKQGIFSNIESMIVKNLFDFNNRSVDSILKHRTEIFAICSNTKLKDAIQMVLEKPYSRIPIYEEDKDNIIGILNIREMLKNSINLNNLEKKIGDLKLRPVFKLPITANVFDVFLKMKKTGHHFAVIMDEYGGTDGIITFEDILEDMLGDIRDESDSKEESNIVKVGVNELIVRGDVLLREIIMSFNIQNFNIPDELQDKIGEEDMISYIILTYLKSFAKKGEIVKLDTLTFKVIELNESGDKIEKVKVLYTSILK</sequence>
<evidence type="ECO:0000256" key="6">
    <source>
        <dbReference type="ARBA" id="ARBA00023136"/>
    </source>
</evidence>
<dbReference type="PROSITE" id="PS51846">
    <property type="entry name" value="CNNM"/>
    <property type="match status" value="1"/>
</dbReference>
<dbReference type="InterPro" id="IPR002550">
    <property type="entry name" value="CNNM"/>
</dbReference>
<keyword evidence="13" id="KW-1185">Reference proteome</keyword>
<feature type="transmembrane region" description="Helical" evidence="9">
    <location>
        <begin position="56"/>
        <end position="74"/>
    </location>
</feature>
<dbReference type="Pfam" id="PF01595">
    <property type="entry name" value="CNNM"/>
    <property type="match status" value="1"/>
</dbReference>
<dbReference type="SUPFAM" id="SSF54631">
    <property type="entry name" value="CBS-domain pair"/>
    <property type="match status" value="1"/>
</dbReference>
<keyword evidence="4 8" id="KW-1133">Transmembrane helix</keyword>
<keyword evidence="5 7" id="KW-0129">CBS domain</keyword>
<evidence type="ECO:0000259" key="11">
    <source>
        <dbReference type="PROSITE" id="PS51846"/>
    </source>
</evidence>
<dbReference type="Gene3D" id="3.30.465.10">
    <property type="match status" value="1"/>
</dbReference>
<proteinExistence type="predicted"/>
<comment type="caution">
    <text evidence="12">The sequence shown here is derived from an EMBL/GenBank/DDBJ whole genome shotgun (WGS) entry which is preliminary data.</text>
</comment>
<evidence type="ECO:0000256" key="1">
    <source>
        <dbReference type="ARBA" id="ARBA00004141"/>
    </source>
</evidence>
<evidence type="ECO:0000256" key="2">
    <source>
        <dbReference type="ARBA" id="ARBA00022692"/>
    </source>
</evidence>
<feature type="domain" description="CBS" evidence="10">
    <location>
        <begin position="272"/>
        <end position="329"/>
    </location>
</feature>
<feature type="domain" description="CNNM transmembrane" evidence="11">
    <location>
        <begin position="1"/>
        <end position="186"/>
    </location>
</feature>
<dbReference type="InterPro" id="IPR044751">
    <property type="entry name" value="Ion_transp-like_CBS"/>
</dbReference>
<evidence type="ECO:0000256" key="5">
    <source>
        <dbReference type="ARBA" id="ARBA00023122"/>
    </source>
</evidence>
<dbReference type="Gene3D" id="3.10.580.10">
    <property type="entry name" value="CBS-domain"/>
    <property type="match status" value="1"/>
</dbReference>
<keyword evidence="6 8" id="KW-0472">Membrane</keyword>
<dbReference type="InterPro" id="IPR046342">
    <property type="entry name" value="CBS_dom_sf"/>
</dbReference>
<evidence type="ECO:0000256" key="4">
    <source>
        <dbReference type="ARBA" id="ARBA00022989"/>
    </source>
</evidence>
<evidence type="ECO:0000256" key="9">
    <source>
        <dbReference type="SAM" id="Phobius"/>
    </source>
</evidence>
<dbReference type="InterPro" id="IPR000644">
    <property type="entry name" value="CBS_dom"/>
</dbReference>
<reference evidence="12 13" key="1">
    <citation type="journal article" date="2021" name="Nat. Commun.">
        <title>Reductive evolution and unique predatory mode in the CPR bacterium Vampirococcus lugosii.</title>
        <authorList>
            <person name="Moreira D."/>
            <person name="Zivanovic Y."/>
            <person name="Lopez-Archilla A.I."/>
            <person name="Iniesto M."/>
            <person name="Lopez-Garcia P."/>
        </authorList>
    </citation>
    <scope>NUCLEOTIDE SEQUENCE [LARGE SCALE GENOMIC DNA]</scope>
    <source>
        <strain evidence="12">Chiprana</strain>
    </source>
</reference>
<dbReference type="EMBL" id="JAEDAM010000007">
    <property type="protein sequence ID" value="MBS8121611.1"/>
    <property type="molecule type" value="Genomic_DNA"/>
</dbReference>
<feature type="transmembrane region" description="Helical" evidence="9">
    <location>
        <begin position="121"/>
        <end position="146"/>
    </location>
</feature>
<evidence type="ECO:0000259" key="10">
    <source>
        <dbReference type="PROSITE" id="PS51371"/>
    </source>
</evidence>
<evidence type="ECO:0000256" key="8">
    <source>
        <dbReference type="PROSITE-ProRule" id="PRU01193"/>
    </source>
</evidence>
<dbReference type="PANTHER" id="PTHR22777:SF17">
    <property type="entry name" value="UPF0053 PROTEIN SLL0260"/>
    <property type="match status" value="1"/>
</dbReference>
<dbReference type="RefSeq" id="WP_213348319.1">
    <property type="nucleotide sequence ID" value="NZ_JAEDAM010000007.1"/>
</dbReference>
<dbReference type="InterPro" id="IPR016169">
    <property type="entry name" value="FAD-bd_PCMH_sub2"/>
</dbReference>
<evidence type="ECO:0000256" key="3">
    <source>
        <dbReference type="ARBA" id="ARBA00022737"/>
    </source>
</evidence>
<evidence type="ECO:0000313" key="12">
    <source>
        <dbReference type="EMBL" id="MBS8121611.1"/>
    </source>
</evidence>
<feature type="domain" description="CBS" evidence="10">
    <location>
        <begin position="207"/>
        <end position="266"/>
    </location>
</feature>
<dbReference type="CDD" id="cd04590">
    <property type="entry name" value="CBS_pair_CorC_HlyC_assoc"/>
    <property type="match status" value="1"/>
</dbReference>
<feature type="transmembrane region" description="Helical" evidence="9">
    <location>
        <begin position="86"/>
        <end position="109"/>
    </location>
</feature>
<comment type="subcellular location">
    <subcellularLocation>
        <location evidence="1">Membrane</location>
        <topology evidence="1">Multi-pass membrane protein</topology>
    </subcellularLocation>
</comment>
<name>A0ABS5QLK9_9BACT</name>
<protein>
    <submittedName>
        <fullName evidence="12">Hemolysin</fullName>
    </submittedName>
</protein>
<accession>A0ABS5QLK9</accession>
<evidence type="ECO:0000256" key="7">
    <source>
        <dbReference type="PROSITE-ProRule" id="PRU00703"/>
    </source>
</evidence>
<dbReference type="Proteomes" id="UP000680365">
    <property type="component" value="Unassembled WGS sequence"/>
</dbReference>
<keyword evidence="2 8" id="KW-0812">Transmembrane</keyword>
<dbReference type="SMART" id="SM00116">
    <property type="entry name" value="CBS"/>
    <property type="match status" value="2"/>
</dbReference>
<dbReference type="PROSITE" id="PS51371">
    <property type="entry name" value="CBS"/>
    <property type="match status" value="2"/>
</dbReference>
<keyword evidence="3" id="KW-0677">Repeat</keyword>
<dbReference type="Pfam" id="PF00571">
    <property type="entry name" value="CBS"/>
    <property type="match status" value="2"/>
</dbReference>
<evidence type="ECO:0000313" key="13">
    <source>
        <dbReference type="Proteomes" id="UP000680365"/>
    </source>
</evidence>